<dbReference type="InterPro" id="IPR052556">
    <property type="entry name" value="PolySynth_Transporter"/>
</dbReference>
<dbReference type="EMBL" id="JAENRR010000025">
    <property type="protein sequence ID" value="MBK3518007.1"/>
    <property type="molecule type" value="Genomic_DNA"/>
</dbReference>
<feature type="transmembrane region" description="Helical" evidence="5">
    <location>
        <begin position="368"/>
        <end position="386"/>
    </location>
</feature>
<feature type="transmembrane region" description="Helical" evidence="5">
    <location>
        <begin position="53"/>
        <end position="76"/>
    </location>
</feature>
<evidence type="ECO:0000256" key="5">
    <source>
        <dbReference type="SAM" id="Phobius"/>
    </source>
</evidence>
<accession>A0ABS1HK11</accession>
<feature type="transmembrane region" description="Helical" evidence="5">
    <location>
        <begin position="180"/>
        <end position="200"/>
    </location>
</feature>
<organism evidence="6 7">
    <name type="scientific">Carboxylicivirga marina</name>
    <dbReference type="NCBI Taxonomy" id="2800988"/>
    <lineage>
        <taxon>Bacteria</taxon>
        <taxon>Pseudomonadati</taxon>
        <taxon>Bacteroidota</taxon>
        <taxon>Bacteroidia</taxon>
        <taxon>Marinilabiliales</taxon>
        <taxon>Marinilabiliaceae</taxon>
        <taxon>Carboxylicivirga</taxon>
    </lineage>
</organism>
<proteinExistence type="predicted"/>
<dbReference type="Pfam" id="PF01943">
    <property type="entry name" value="Polysacc_synt"/>
    <property type="match status" value="1"/>
</dbReference>
<comment type="subcellular location">
    <subcellularLocation>
        <location evidence="1">Membrane</location>
        <topology evidence="1">Multi-pass membrane protein</topology>
    </subcellularLocation>
</comment>
<feature type="transmembrane region" description="Helical" evidence="5">
    <location>
        <begin position="298"/>
        <end position="320"/>
    </location>
</feature>
<keyword evidence="2 5" id="KW-0812">Transmembrane</keyword>
<dbReference type="PANTHER" id="PTHR43424:SF1">
    <property type="entry name" value="LOCUS PUTATIVE PROTEIN 1-RELATED"/>
    <property type="match status" value="1"/>
</dbReference>
<name>A0ABS1HK11_9BACT</name>
<protein>
    <submittedName>
        <fullName evidence="6">Flippase</fullName>
    </submittedName>
</protein>
<evidence type="ECO:0000313" key="6">
    <source>
        <dbReference type="EMBL" id="MBK3518007.1"/>
    </source>
</evidence>
<feature type="transmembrane region" description="Helical" evidence="5">
    <location>
        <begin position="97"/>
        <end position="116"/>
    </location>
</feature>
<evidence type="ECO:0000256" key="3">
    <source>
        <dbReference type="ARBA" id="ARBA00022989"/>
    </source>
</evidence>
<dbReference type="RefSeq" id="WP_200465235.1">
    <property type="nucleotide sequence ID" value="NZ_JAENRR010000025.1"/>
</dbReference>
<evidence type="ECO:0000256" key="4">
    <source>
        <dbReference type="ARBA" id="ARBA00023136"/>
    </source>
</evidence>
<feature type="transmembrane region" description="Helical" evidence="5">
    <location>
        <begin position="153"/>
        <end position="174"/>
    </location>
</feature>
<feature type="transmembrane region" description="Helical" evidence="5">
    <location>
        <begin position="332"/>
        <end position="356"/>
    </location>
</feature>
<comment type="caution">
    <text evidence="6">The sequence shown here is derived from an EMBL/GenBank/DDBJ whole genome shotgun (WGS) entry which is preliminary data.</text>
</comment>
<reference evidence="6 7" key="1">
    <citation type="submission" date="2021-01" db="EMBL/GenBank/DDBJ databases">
        <title>Carboxyliciviraga sp.nov., isolated from coastal sediments.</title>
        <authorList>
            <person name="Lu D."/>
            <person name="Zhang T."/>
        </authorList>
    </citation>
    <scope>NUCLEOTIDE SEQUENCE [LARGE SCALE GENOMIC DNA]</scope>
    <source>
        <strain evidence="6 7">N1Y132</strain>
    </source>
</reference>
<feature type="transmembrane region" description="Helical" evidence="5">
    <location>
        <begin position="122"/>
        <end position="141"/>
    </location>
</feature>
<sequence length="433" mass="49140">MLNNFRSIAKSKGFAKYFNNTSWLFVEKILRMSIGLIVGVWVARYLGPEEYGILSYSQSFVSIYAAIATLGLDSIVVRELVRDDSKRDILIGTAFRLRLIGAMSVLVLIITSILIISNDNDINLLVFTIACASIFQSFNVIDFYFRSKVLSKFVVYANIISLLLSSLVKVALILNEAPLITFGIAILFDSIILALGYIYFYWKHKLLIREWKYDNLLAKKMLKDSAPLIIAGVMNSIYMKIDQVMLKEMVGASKVGYYSVAVKFSEIWFSVGVIICNSLFPAIINAKNESEKLYYQRLQNLFSFLVIISYLAGISIFFISDWLILNLYGEEYILASAVLSIHFFSGVFVFLGVGSGRWLINENRTMINLYRNILAVVVNVLLNILLIKNYGIIGAAIASLTAYACAFYFYDFFFKETKRMAIMKSKALMLLKW</sequence>
<dbReference type="CDD" id="cd13128">
    <property type="entry name" value="MATE_Wzx_like"/>
    <property type="match status" value="1"/>
</dbReference>
<keyword evidence="7" id="KW-1185">Reference proteome</keyword>
<feature type="transmembrane region" description="Helical" evidence="5">
    <location>
        <begin position="392"/>
        <end position="414"/>
    </location>
</feature>
<dbReference type="PANTHER" id="PTHR43424">
    <property type="entry name" value="LOCUS PUTATIVE PROTEIN 1-RELATED"/>
    <property type="match status" value="1"/>
</dbReference>
<evidence type="ECO:0000256" key="1">
    <source>
        <dbReference type="ARBA" id="ARBA00004141"/>
    </source>
</evidence>
<dbReference type="InterPro" id="IPR002797">
    <property type="entry name" value="Polysacc_synth"/>
</dbReference>
<keyword evidence="4 5" id="KW-0472">Membrane</keyword>
<evidence type="ECO:0000256" key="2">
    <source>
        <dbReference type="ARBA" id="ARBA00022692"/>
    </source>
</evidence>
<keyword evidence="3 5" id="KW-1133">Transmembrane helix</keyword>
<gene>
    <name evidence="6" type="ORF">JIV24_11740</name>
</gene>
<feature type="transmembrane region" description="Helical" evidence="5">
    <location>
        <begin position="29"/>
        <end position="47"/>
    </location>
</feature>
<dbReference type="Proteomes" id="UP000605676">
    <property type="component" value="Unassembled WGS sequence"/>
</dbReference>
<evidence type="ECO:0000313" key="7">
    <source>
        <dbReference type="Proteomes" id="UP000605676"/>
    </source>
</evidence>